<dbReference type="EMBL" id="AMCI01009317">
    <property type="protein sequence ID" value="EJW89706.1"/>
    <property type="molecule type" value="Genomic_DNA"/>
</dbReference>
<feature type="non-terminal residue" evidence="1">
    <location>
        <position position="75"/>
    </location>
</feature>
<accession>J9F479</accession>
<proteinExistence type="predicted"/>
<comment type="caution">
    <text evidence="1">The sequence shown here is derived from an EMBL/GenBank/DDBJ whole genome shotgun (WGS) entry which is preliminary data.</text>
</comment>
<gene>
    <name evidence="1" type="ORF">EVA_22187</name>
</gene>
<sequence length="75" mass="8867">MDTNMLFTIGLNLSSPWKVVKSEFLVHDNSKVRELHIWIDFDRGAKFMSSKGTILPPYDTVDKEWRHLNFFEHPC</sequence>
<name>J9F479_9ZZZZ</name>
<dbReference type="AlphaFoldDB" id="J9F479"/>
<protein>
    <submittedName>
        <fullName evidence="1">ISXoo13 transposase</fullName>
    </submittedName>
</protein>
<organism evidence="1">
    <name type="scientific">gut metagenome</name>
    <dbReference type="NCBI Taxonomy" id="749906"/>
    <lineage>
        <taxon>unclassified sequences</taxon>
        <taxon>metagenomes</taxon>
        <taxon>organismal metagenomes</taxon>
    </lineage>
</organism>
<evidence type="ECO:0000313" key="1">
    <source>
        <dbReference type="EMBL" id="EJW89706.1"/>
    </source>
</evidence>
<reference evidence="1" key="1">
    <citation type="journal article" date="2012" name="PLoS ONE">
        <title>Gene sets for utilization of primary and secondary nutrition supplies in the distal gut of endangered iberian lynx.</title>
        <authorList>
            <person name="Alcaide M."/>
            <person name="Messina E."/>
            <person name="Richter M."/>
            <person name="Bargiela R."/>
            <person name="Peplies J."/>
            <person name="Huws S.A."/>
            <person name="Newbold C.J."/>
            <person name="Golyshin P.N."/>
            <person name="Simon M.A."/>
            <person name="Lopez G."/>
            <person name="Yakimov M.M."/>
            <person name="Ferrer M."/>
        </authorList>
    </citation>
    <scope>NUCLEOTIDE SEQUENCE</scope>
</reference>